<feature type="transmembrane region" description="Helical" evidence="1">
    <location>
        <begin position="214"/>
        <end position="240"/>
    </location>
</feature>
<sequence>ELDLIKLIINVKTQGKQHFIKLNCEKSVTVFHILLKVAEYVKNKFDYSINIDYVDLCHVATRSGVNKFQYSVQPDETLQILLDRQKQLYADKKQIYLFFNEKSMQMSLKYDCKADELDLQKLEVMSDVRKTLMTYNQQSLHQKSDLDPRKEVEKELRTMYPLPFFTPQQLLNKHYNQYLDEQKTNFTLKWITVPKITPIGVENAKSSDSQMLELILRLPLFLAVLLHPFSLLFGAIFNFFSDKNYFYRSLNKNHQKQHVIILRFPVFPFIAKIAGSSVFFTIVLYISNILKSRTPRKMLENYLKTVLVQYLTHFLLRGTSVLLNFSILSQVYRILDPVGEQQTRYHFIFDEAFRADNQIYSYGGFHRQQQADELIKANREKQLGIEFKFAVVDVVAHFLMSFAPGYKKVR</sequence>
<gene>
    <name evidence="2" type="ORF">TPC1_14388</name>
</gene>
<dbReference type="AlphaFoldDB" id="A0A146KD02"/>
<evidence type="ECO:0000256" key="1">
    <source>
        <dbReference type="SAM" id="Phobius"/>
    </source>
</evidence>
<feature type="transmembrane region" description="Helical" evidence="1">
    <location>
        <begin position="260"/>
        <end position="286"/>
    </location>
</feature>
<keyword evidence="1" id="KW-1133">Transmembrane helix</keyword>
<feature type="transmembrane region" description="Helical" evidence="1">
    <location>
        <begin position="307"/>
        <end position="328"/>
    </location>
</feature>
<dbReference type="EMBL" id="GDID01003240">
    <property type="protein sequence ID" value="JAP93366.1"/>
    <property type="molecule type" value="Transcribed_RNA"/>
</dbReference>
<keyword evidence="1 2" id="KW-0812">Transmembrane</keyword>
<protein>
    <submittedName>
        <fullName evidence="2">Transmembrane domain-containing protein</fullName>
    </submittedName>
</protein>
<name>A0A146KD02_9EUKA</name>
<evidence type="ECO:0000313" key="2">
    <source>
        <dbReference type="EMBL" id="JAP93366.1"/>
    </source>
</evidence>
<feature type="non-terminal residue" evidence="2">
    <location>
        <position position="410"/>
    </location>
</feature>
<proteinExistence type="predicted"/>
<keyword evidence="1" id="KW-0472">Membrane</keyword>
<organism evidence="2">
    <name type="scientific">Trepomonas sp. PC1</name>
    <dbReference type="NCBI Taxonomy" id="1076344"/>
    <lineage>
        <taxon>Eukaryota</taxon>
        <taxon>Metamonada</taxon>
        <taxon>Diplomonadida</taxon>
        <taxon>Hexamitidae</taxon>
        <taxon>Hexamitinae</taxon>
        <taxon>Trepomonas</taxon>
    </lineage>
</organism>
<reference evidence="2" key="1">
    <citation type="submission" date="2015-07" db="EMBL/GenBank/DDBJ databases">
        <title>Adaptation to a free-living lifestyle via gene acquisitions in the diplomonad Trepomonas sp. PC1.</title>
        <authorList>
            <person name="Xu F."/>
            <person name="Jerlstrom-Hultqvist J."/>
            <person name="Kolisko M."/>
            <person name="Simpson A.G.B."/>
            <person name="Roger A.J."/>
            <person name="Svard S.G."/>
            <person name="Andersson J.O."/>
        </authorList>
    </citation>
    <scope>NUCLEOTIDE SEQUENCE</scope>
    <source>
        <strain evidence="2">PC1</strain>
    </source>
</reference>
<feature type="non-terminal residue" evidence="2">
    <location>
        <position position="1"/>
    </location>
</feature>
<accession>A0A146KD02</accession>